<evidence type="ECO:0000313" key="3">
    <source>
        <dbReference type="Proteomes" id="UP001058860"/>
    </source>
</evidence>
<dbReference type="InterPro" id="IPR036291">
    <property type="entry name" value="NAD(P)-bd_dom_sf"/>
</dbReference>
<dbReference type="EMBL" id="CP088295">
    <property type="protein sequence ID" value="UUY03975.1"/>
    <property type="molecule type" value="Genomic_DNA"/>
</dbReference>
<dbReference type="Pfam" id="PF05368">
    <property type="entry name" value="NmrA"/>
    <property type="match status" value="1"/>
</dbReference>
<dbReference type="PANTHER" id="PTHR43162:SF1">
    <property type="entry name" value="PRESTALK A DIFFERENTIATION PROTEIN A"/>
    <property type="match status" value="1"/>
</dbReference>
<dbReference type="Gene3D" id="3.90.25.10">
    <property type="entry name" value="UDP-galactose 4-epimerase, domain 1"/>
    <property type="match status" value="1"/>
</dbReference>
<evidence type="ECO:0000259" key="1">
    <source>
        <dbReference type="Pfam" id="PF05368"/>
    </source>
</evidence>
<feature type="domain" description="NmrA-like" evidence="1">
    <location>
        <begin position="2"/>
        <end position="184"/>
    </location>
</feature>
<dbReference type="RefSeq" id="WP_353864472.1">
    <property type="nucleotide sequence ID" value="NZ_CP088295.1"/>
</dbReference>
<keyword evidence="3" id="KW-1185">Reference proteome</keyword>
<reference evidence="3" key="1">
    <citation type="submission" date="2021-11" db="EMBL/GenBank/DDBJ databases">
        <title>Cultivation dependent microbiological survey of springs from the worlds oldest radium mine currently devoted to the extraction of radon-saturated water.</title>
        <authorList>
            <person name="Kapinusova G."/>
            <person name="Smrhova T."/>
            <person name="Strejcek M."/>
            <person name="Suman J."/>
            <person name="Jani K."/>
            <person name="Pajer P."/>
            <person name="Uhlik O."/>
        </authorList>
    </citation>
    <scope>NUCLEOTIDE SEQUENCE [LARGE SCALE GENOMIC DNA]</scope>
    <source>
        <strain evidence="3">J379</strain>
    </source>
</reference>
<dbReference type="Gene3D" id="3.40.50.720">
    <property type="entry name" value="NAD(P)-binding Rossmann-like Domain"/>
    <property type="match status" value="1"/>
</dbReference>
<organism evidence="2 3">
    <name type="scientific">Svornostia abyssi</name>
    <dbReference type="NCBI Taxonomy" id="2898438"/>
    <lineage>
        <taxon>Bacteria</taxon>
        <taxon>Bacillati</taxon>
        <taxon>Actinomycetota</taxon>
        <taxon>Thermoleophilia</taxon>
        <taxon>Solirubrobacterales</taxon>
        <taxon>Baekduiaceae</taxon>
        <taxon>Svornostia</taxon>
    </lineage>
</organism>
<dbReference type="InterPro" id="IPR008030">
    <property type="entry name" value="NmrA-like"/>
</dbReference>
<name>A0ABY5PH46_9ACTN</name>
<dbReference type="SUPFAM" id="SSF51735">
    <property type="entry name" value="NAD(P)-binding Rossmann-fold domains"/>
    <property type="match status" value="1"/>
</dbReference>
<dbReference type="PANTHER" id="PTHR43162">
    <property type="match status" value="1"/>
</dbReference>
<gene>
    <name evidence="2" type="ORF">LRS13_00135</name>
</gene>
<sequence length="295" mass="30628">MIGVLGATGQVGGEVSRLLAERGAAARALVRRPDEDGLPLPAVYADLADPGTLVAALQGVDRLLLVTPHVADQDELEAAAVGAAAAAGVQRIVKISGGSASLGPNGVTPTAVAHWRSEQRIEAAGLGFVFLRPSFFFQNLQETVAPVVASAGVLAAPLGHAPIAMVDARDVAACAVAALLDPAPRDGAWQLTGPRAVTFDELAGLLGVRYLALRPRMAARGMARRGAHQGEIAHAMRMASYFASGADAVPTDHVERLTGAPPRSLEAFLEEHRSAFTPASGLARTLSRTRSKEHR</sequence>
<accession>A0ABY5PH46</accession>
<evidence type="ECO:0000313" key="2">
    <source>
        <dbReference type="EMBL" id="UUY03975.1"/>
    </source>
</evidence>
<protein>
    <submittedName>
        <fullName evidence="2">NAD(P)H-binding protein</fullName>
    </submittedName>
</protein>
<dbReference type="Proteomes" id="UP001058860">
    <property type="component" value="Chromosome"/>
</dbReference>
<dbReference type="InterPro" id="IPR051604">
    <property type="entry name" value="Ergot_Alk_Oxidoreductase"/>
</dbReference>
<proteinExistence type="predicted"/>